<protein>
    <submittedName>
        <fullName evidence="1">Uncharacterized protein</fullName>
    </submittedName>
</protein>
<accession>A0A0F9AWD8</accession>
<feature type="non-terminal residue" evidence="1">
    <location>
        <position position="1"/>
    </location>
</feature>
<name>A0A0F9AWD8_9ZZZZ</name>
<dbReference type="AlphaFoldDB" id="A0A0F9AWD8"/>
<proteinExistence type="predicted"/>
<comment type="caution">
    <text evidence="1">The sequence shown here is derived from an EMBL/GenBank/DDBJ whole genome shotgun (WGS) entry which is preliminary data.</text>
</comment>
<reference evidence="1" key="1">
    <citation type="journal article" date="2015" name="Nature">
        <title>Complex archaea that bridge the gap between prokaryotes and eukaryotes.</title>
        <authorList>
            <person name="Spang A."/>
            <person name="Saw J.H."/>
            <person name="Jorgensen S.L."/>
            <person name="Zaremba-Niedzwiedzka K."/>
            <person name="Martijn J."/>
            <person name="Lind A.E."/>
            <person name="van Eijk R."/>
            <person name="Schleper C."/>
            <person name="Guy L."/>
            <person name="Ettema T.J."/>
        </authorList>
    </citation>
    <scope>NUCLEOTIDE SEQUENCE</scope>
</reference>
<evidence type="ECO:0000313" key="1">
    <source>
        <dbReference type="EMBL" id="KKK76541.1"/>
    </source>
</evidence>
<dbReference type="EMBL" id="LAZR01055359">
    <property type="protein sequence ID" value="KKK76541.1"/>
    <property type="molecule type" value="Genomic_DNA"/>
</dbReference>
<organism evidence="1">
    <name type="scientific">marine sediment metagenome</name>
    <dbReference type="NCBI Taxonomy" id="412755"/>
    <lineage>
        <taxon>unclassified sequences</taxon>
        <taxon>metagenomes</taxon>
        <taxon>ecological metagenomes</taxon>
    </lineage>
</organism>
<sequence length="35" mass="4124">NTYFTKQLDFCIGKSDTKEVIKYLDILKSIQDKKV</sequence>
<gene>
    <name evidence="1" type="ORF">LCGC14_2862580</name>
</gene>